<feature type="non-terminal residue" evidence="1">
    <location>
        <position position="1"/>
    </location>
</feature>
<sequence>VKPINLFVAIFLVFVLAMTPFSISLAQRASSTQLAEAIRVARKYLNSNRDFASHEIEKCFTGGMATLAQNWDVLSPIHQREFADVFARPSTAGIAGRDGGGAPPRTPITGSLVHKFDTPHFRIHYSTNDRHAPPLDDYNPANGVPDYVDRAADAAEKSYRIEIKAMGFKEPYDDFWATNNGGNIKADIYLVKFGSLGLALNSGISGRFISAGVTAIPFYLINSRMWDYYGRSEGNRYIDTTIAHE</sequence>
<proteinExistence type="predicted"/>
<name>A0A382BE68_9ZZZZ</name>
<reference evidence="1" key="1">
    <citation type="submission" date="2018-05" db="EMBL/GenBank/DDBJ databases">
        <authorList>
            <person name="Lanie J.A."/>
            <person name="Ng W.-L."/>
            <person name="Kazmierczak K.M."/>
            <person name="Andrzejewski T.M."/>
            <person name="Davidsen T.M."/>
            <person name="Wayne K.J."/>
            <person name="Tettelin H."/>
            <person name="Glass J.I."/>
            <person name="Rusch D."/>
            <person name="Podicherti R."/>
            <person name="Tsui H.-C.T."/>
            <person name="Winkler M.E."/>
        </authorList>
    </citation>
    <scope>NUCLEOTIDE SEQUENCE</scope>
</reference>
<organism evidence="1">
    <name type="scientific">marine metagenome</name>
    <dbReference type="NCBI Taxonomy" id="408172"/>
    <lineage>
        <taxon>unclassified sequences</taxon>
        <taxon>metagenomes</taxon>
        <taxon>ecological metagenomes</taxon>
    </lineage>
</organism>
<protein>
    <submittedName>
        <fullName evidence="1">Uncharacterized protein</fullName>
    </submittedName>
</protein>
<gene>
    <name evidence="1" type="ORF">METZ01_LOCUS164416</name>
</gene>
<accession>A0A382BE68</accession>
<dbReference type="AlphaFoldDB" id="A0A382BE68"/>
<dbReference type="EMBL" id="UINC01029213">
    <property type="protein sequence ID" value="SVB11562.1"/>
    <property type="molecule type" value="Genomic_DNA"/>
</dbReference>
<evidence type="ECO:0000313" key="1">
    <source>
        <dbReference type="EMBL" id="SVB11562.1"/>
    </source>
</evidence>